<dbReference type="PANTHER" id="PTHR32268">
    <property type="entry name" value="HOMOSERINE O-ACETYLTRANSFERASE"/>
    <property type="match status" value="1"/>
</dbReference>
<name>A0A7C4V4Q2_9DEIN</name>
<evidence type="ECO:0000256" key="3">
    <source>
        <dbReference type="PIRSR" id="PIRSR000443-1"/>
    </source>
</evidence>
<keyword evidence="2" id="KW-0028">Amino-acid biosynthesis</keyword>
<dbReference type="Proteomes" id="UP000885759">
    <property type="component" value="Unassembled WGS sequence"/>
</dbReference>
<comment type="subunit">
    <text evidence="2">Homodimer.</text>
</comment>
<keyword evidence="2" id="KW-0486">Methionine biosynthesis</keyword>
<organism evidence="5">
    <name type="scientific">Oceanithermus profundus</name>
    <dbReference type="NCBI Taxonomy" id="187137"/>
    <lineage>
        <taxon>Bacteria</taxon>
        <taxon>Thermotogati</taxon>
        <taxon>Deinococcota</taxon>
        <taxon>Deinococci</taxon>
        <taxon>Thermales</taxon>
        <taxon>Thermaceae</taxon>
        <taxon>Oceanithermus</taxon>
    </lineage>
</organism>
<dbReference type="EMBL" id="DRPZ01000052">
    <property type="protein sequence ID" value="HGY08785.1"/>
    <property type="molecule type" value="Genomic_DNA"/>
</dbReference>
<feature type="active site" evidence="2 3">
    <location>
        <position position="335"/>
    </location>
</feature>
<dbReference type="SUPFAM" id="SSF53474">
    <property type="entry name" value="alpha/beta-Hydrolases"/>
    <property type="match status" value="1"/>
</dbReference>
<feature type="binding site" evidence="2">
    <location>
        <position position="225"/>
    </location>
    <ligand>
        <name>substrate</name>
    </ligand>
</feature>
<keyword evidence="2 5" id="KW-0012">Acyltransferase</keyword>
<keyword evidence="1 2" id="KW-0808">Transferase</keyword>
<accession>A0A7C4V4Q2</accession>
<gene>
    <name evidence="5" type="primary">metX</name>
    <name evidence="2" type="synonym">metXA</name>
    <name evidence="5" type="ORF">ENK37_01845</name>
</gene>
<dbReference type="GO" id="GO:0004414">
    <property type="term" value="F:homoserine O-acetyltransferase activity"/>
    <property type="evidence" value="ECO:0007669"/>
    <property type="project" value="UniProtKB-UniRule"/>
</dbReference>
<feature type="binding site" evidence="2">
    <location>
        <position position="336"/>
    </location>
    <ligand>
        <name>substrate</name>
    </ligand>
</feature>
<dbReference type="Pfam" id="PF00561">
    <property type="entry name" value="Abhydrolase_1"/>
    <property type="match status" value="1"/>
</dbReference>
<evidence type="ECO:0000256" key="2">
    <source>
        <dbReference type="HAMAP-Rule" id="MF_00296"/>
    </source>
</evidence>
<dbReference type="UniPathway" id="UPA00051">
    <property type="reaction ID" value="UER00074"/>
</dbReference>
<evidence type="ECO:0000313" key="5">
    <source>
        <dbReference type="EMBL" id="HGY08785.1"/>
    </source>
</evidence>
<dbReference type="InterPro" id="IPR008220">
    <property type="entry name" value="HAT_MetX-like"/>
</dbReference>
<feature type="domain" description="AB hydrolase-1" evidence="4">
    <location>
        <begin position="66"/>
        <end position="210"/>
    </location>
</feature>
<dbReference type="GO" id="GO:0009086">
    <property type="term" value="P:methionine biosynthetic process"/>
    <property type="evidence" value="ECO:0007669"/>
    <property type="project" value="UniProtKB-UniRule"/>
</dbReference>
<feature type="active site" evidence="2 3">
    <location>
        <position position="307"/>
    </location>
</feature>
<dbReference type="HAMAP" id="MF_00296">
    <property type="entry name" value="MetX_acyltransf"/>
    <property type="match status" value="1"/>
</dbReference>
<reference evidence="5" key="1">
    <citation type="journal article" date="2020" name="mSystems">
        <title>Genome- and Community-Level Interaction Insights into Carbon Utilization and Element Cycling Functions of Hydrothermarchaeota in Hydrothermal Sediment.</title>
        <authorList>
            <person name="Zhou Z."/>
            <person name="Liu Y."/>
            <person name="Xu W."/>
            <person name="Pan J."/>
            <person name="Luo Z.H."/>
            <person name="Li M."/>
        </authorList>
    </citation>
    <scope>NUCLEOTIDE SEQUENCE [LARGE SCALE GENOMIC DNA]</scope>
    <source>
        <strain evidence="5">HyVt-570</strain>
    </source>
</reference>
<dbReference type="PIRSF" id="PIRSF000443">
    <property type="entry name" value="Homoser_Ac_trans"/>
    <property type="match status" value="1"/>
</dbReference>
<protein>
    <recommendedName>
        <fullName evidence="2">Homoserine O-acetyltransferase</fullName>
        <shortName evidence="2">HAT</shortName>
        <ecNumber evidence="2">2.3.1.31</ecNumber>
    </recommendedName>
    <alternativeName>
        <fullName evidence="2">Homoserine transacetylase</fullName>
        <shortName evidence="2">HTA</shortName>
    </alternativeName>
</protein>
<feature type="active site" description="Nucleophile" evidence="2 3">
    <location>
        <position position="172"/>
    </location>
</feature>
<comment type="subcellular location">
    <subcellularLocation>
        <location evidence="2">Cytoplasm</location>
    </subcellularLocation>
</comment>
<dbReference type="InterPro" id="IPR029058">
    <property type="entry name" value="AB_hydrolase_fold"/>
</dbReference>
<comment type="catalytic activity">
    <reaction evidence="2">
        <text>L-homoserine + acetyl-CoA = O-acetyl-L-homoserine + CoA</text>
        <dbReference type="Rhea" id="RHEA:13701"/>
        <dbReference type="ChEBI" id="CHEBI:57287"/>
        <dbReference type="ChEBI" id="CHEBI:57288"/>
        <dbReference type="ChEBI" id="CHEBI:57476"/>
        <dbReference type="ChEBI" id="CHEBI:57716"/>
        <dbReference type="EC" id="2.3.1.31"/>
    </reaction>
</comment>
<comment type="function">
    <text evidence="2">Transfers an acetyl group from acetyl-CoA to L-homoserine, forming acetyl-L-homoserine.</text>
</comment>
<dbReference type="GO" id="GO:0009092">
    <property type="term" value="P:homoserine metabolic process"/>
    <property type="evidence" value="ECO:0007669"/>
    <property type="project" value="TreeGrafter"/>
</dbReference>
<dbReference type="PANTHER" id="PTHR32268:SF11">
    <property type="entry name" value="HOMOSERINE O-ACETYLTRANSFERASE"/>
    <property type="match status" value="1"/>
</dbReference>
<comment type="caution">
    <text evidence="5">The sequence shown here is derived from an EMBL/GenBank/DDBJ whole genome shotgun (WGS) entry which is preliminary data.</text>
</comment>
<evidence type="ECO:0000259" key="4">
    <source>
        <dbReference type="Pfam" id="PF00561"/>
    </source>
</evidence>
<sequence length="354" mass="38504">MATLVYEEIGDHEALALLPEPVAGELRPRPRTVRFGRFEPESGGAIEDLKLRYETYGELAPARDNAVLVFHALTGSAHAAGVYDEATLAALSPYERAFGARGWWNEVVGPGRALDTGRYFVISANVPGSCYGSSGPHQDPGFPQLSLRDMVRAQARLLDHLGVPAARVVGGSMGGMLALEFALEFPKRTQALAVFAAPARQGPWARAWQHLQREAARRGDLALGRALSMLSYRHPAGFDQRWADDPVQAERYLEYQGAKFTRRFSAASYALLTRAMDAHDVGRGRGGVDVALETLSAPAIFVGIDSDLLYPAAEVRQVARAARSEYAEITSLHGHDGFLIESGQVSRILRAFGF</sequence>
<comment type="pathway">
    <text evidence="2">Amino-acid biosynthesis; L-methionine biosynthesis via de novo pathway; O-acetyl-L-homoserine from L-homoserine: step 1/1.</text>
</comment>
<comment type="caution">
    <text evidence="2">Lacks conserved residue(s) required for the propagation of feature annotation.</text>
</comment>
<dbReference type="InterPro" id="IPR000073">
    <property type="entry name" value="AB_hydrolase_1"/>
</dbReference>
<dbReference type="GO" id="GO:0005737">
    <property type="term" value="C:cytoplasm"/>
    <property type="evidence" value="ECO:0007669"/>
    <property type="project" value="UniProtKB-SubCell"/>
</dbReference>
<dbReference type="AlphaFoldDB" id="A0A7C4V4Q2"/>
<keyword evidence="2" id="KW-0963">Cytoplasm</keyword>
<dbReference type="EC" id="2.3.1.31" evidence="2"/>
<dbReference type="NCBIfam" id="TIGR01392">
    <property type="entry name" value="homoserO_Ac_trn"/>
    <property type="match status" value="1"/>
</dbReference>
<dbReference type="Gene3D" id="3.40.50.1820">
    <property type="entry name" value="alpha/beta hydrolase"/>
    <property type="match status" value="1"/>
</dbReference>
<proteinExistence type="inferred from homology"/>
<comment type="similarity">
    <text evidence="2">Belongs to the AB hydrolase superfamily. MetX family.</text>
</comment>
<evidence type="ECO:0000256" key="1">
    <source>
        <dbReference type="ARBA" id="ARBA00022679"/>
    </source>
</evidence>